<feature type="coiled-coil region" evidence="1">
    <location>
        <begin position="57"/>
        <end position="157"/>
    </location>
</feature>
<evidence type="ECO:0000313" key="2">
    <source>
        <dbReference type="EMBL" id="OGK56712.1"/>
    </source>
</evidence>
<dbReference type="EMBL" id="MGAY01000026">
    <property type="protein sequence ID" value="OGK56712.1"/>
    <property type="molecule type" value="Genomic_DNA"/>
</dbReference>
<reference evidence="2 3" key="1">
    <citation type="journal article" date="2016" name="Nat. Commun.">
        <title>Thousands of microbial genomes shed light on interconnected biogeochemical processes in an aquifer system.</title>
        <authorList>
            <person name="Anantharaman K."/>
            <person name="Brown C.T."/>
            <person name="Hug L.A."/>
            <person name="Sharon I."/>
            <person name="Castelle C.J."/>
            <person name="Probst A.J."/>
            <person name="Thomas B.C."/>
            <person name="Singh A."/>
            <person name="Wilkins M.J."/>
            <person name="Karaoz U."/>
            <person name="Brodie E.L."/>
            <person name="Williams K.H."/>
            <person name="Hubbard S.S."/>
            <person name="Banfield J.F."/>
        </authorList>
    </citation>
    <scope>NUCLEOTIDE SEQUENCE [LARGE SCALE GENOMIC DNA]</scope>
</reference>
<proteinExistence type="predicted"/>
<dbReference type="AlphaFoldDB" id="A0A1F7JM67"/>
<sequence>MNDQTIKCPGCGLLIPLSETLTKQLHDDIESKLKLDLEKEKQLFFQKEKAKMWEIAQQKAKEKIAVEIQEKDEVLEEQKKRLSDLEKQEIDLRRAKREVEEKHKQMALAVERKIDEIQKQTSDKIRKELEDNSKLKLAEKEKQIDQMRKTIEDLKRKSDQGSMQIQGDALESDLKNLLSQNFPGDLIKDVPTGITGADLVQEINARNGVNTGIILWELKNTKAFSQIWVEKMRDDLAKAKADVAILVTRTLPEDIKIFGEVKGILVVEIAYVLPLVHVVRSNLIAMYKLRKSLDGGNKKMDYLYQYLLSPEFKAKIENIINAFSNLKEELDREKRAMTAIWARREKEIERVISSTAGLYGDLQGATDSALPKIDRLELTATSKSGIDKETDELSQDEMPF</sequence>
<name>A0A1F7JM67_9BACT</name>
<evidence type="ECO:0000313" key="3">
    <source>
        <dbReference type="Proteomes" id="UP000176376"/>
    </source>
</evidence>
<keyword evidence="1" id="KW-0175">Coiled coil</keyword>
<dbReference type="STRING" id="1802074.A3J15_02550"/>
<dbReference type="Proteomes" id="UP000176376">
    <property type="component" value="Unassembled WGS sequence"/>
</dbReference>
<accession>A0A1F7JM67</accession>
<dbReference type="Pfam" id="PF09903">
    <property type="entry name" value="DUF2130"/>
    <property type="match status" value="1"/>
</dbReference>
<evidence type="ECO:0000256" key="1">
    <source>
        <dbReference type="SAM" id="Coils"/>
    </source>
</evidence>
<evidence type="ECO:0008006" key="4">
    <source>
        <dbReference type="Google" id="ProtNLM"/>
    </source>
</evidence>
<organism evidence="2 3">
    <name type="scientific">Candidatus Roizmanbacteria bacterium RIFCSPLOWO2_02_FULL_38_10</name>
    <dbReference type="NCBI Taxonomy" id="1802074"/>
    <lineage>
        <taxon>Bacteria</taxon>
        <taxon>Candidatus Roizmaniibacteriota</taxon>
    </lineage>
</organism>
<protein>
    <recommendedName>
        <fullName evidence="4">DUF2130 domain-containing protein</fullName>
    </recommendedName>
</protein>
<comment type="caution">
    <text evidence="2">The sequence shown here is derived from an EMBL/GenBank/DDBJ whole genome shotgun (WGS) entry which is preliminary data.</text>
</comment>
<dbReference type="InterPro" id="IPR019219">
    <property type="entry name" value="DUF2130"/>
</dbReference>
<gene>
    <name evidence="2" type="ORF">A3J15_02550</name>
</gene>